<proteinExistence type="predicted"/>
<organism evidence="3 4">
    <name type="scientific">Microbacterium oryzae</name>
    <dbReference type="NCBI Taxonomy" id="743009"/>
    <lineage>
        <taxon>Bacteria</taxon>
        <taxon>Bacillati</taxon>
        <taxon>Actinomycetota</taxon>
        <taxon>Actinomycetes</taxon>
        <taxon>Micrococcales</taxon>
        <taxon>Microbacteriaceae</taxon>
        <taxon>Microbacterium</taxon>
    </lineage>
</organism>
<reference evidence="3 4" key="1">
    <citation type="submission" date="2018-09" db="EMBL/GenBank/DDBJ databases">
        <title>Whole genome sequencing of Microbacterium oryzae strain MB-10T.</title>
        <authorList>
            <person name="Das S.K."/>
        </authorList>
    </citation>
    <scope>NUCLEOTIDE SEQUENCE [LARGE SCALE GENOMIC DNA]</scope>
    <source>
        <strain evidence="3 4">MB-10</strain>
    </source>
</reference>
<feature type="chain" id="PRO_5038928443" evidence="1">
    <location>
        <begin position="28"/>
        <end position="318"/>
    </location>
</feature>
<evidence type="ECO:0000256" key="1">
    <source>
        <dbReference type="SAM" id="SignalP"/>
    </source>
</evidence>
<dbReference type="PANTHER" id="PTHR30024">
    <property type="entry name" value="ALIPHATIC SULFONATES-BINDING PROTEIN-RELATED"/>
    <property type="match status" value="1"/>
</dbReference>
<keyword evidence="4" id="KW-1185">Reference proteome</keyword>
<evidence type="ECO:0000313" key="3">
    <source>
        <dbReference type="EMBL" id="QGU28148.1"/>
    </source>
</evidence>
<sequence length="318" mass="33140">MNVTQPLALTGALAAVTLIAGCAPAEASAEGDTITIGTLRSQPHLFSPYFYEDVAADGLEFEIVLFDTSSDIKNAIVSGSIDFGVTGAASVISGVAEEQDVRVVASAADGGTRIVASPDIETADDLKGKKVGFPMGATQEILLKRTLEAEGIDPAADVELVNLPFADMAGAYESGQIDAFISAETGPSIAIVGGAHELLSAYDTPIGKTNIVLATSNSLIESDPELVQDVVDTHVAAIEEMSADTEAWADGLEKEFALDPEVTQTAIDNTWARWELDDAYVATLEAMGAEMFAFDQIASEIDPSLLVDTTFVDAASAS</sequence>
<name>A0A6I6EAJ8_9MICO</name>
<dbReference type="OrthoDB" id="286202at2"/>
<accession>A0A6I6EAJ8</accession>
<protein>
    <submittedName>
        <fullName evidence="3">Nitrate ABC transporter substrate-binding protein</fullName>
    </submittedName>
</protein>
<dbReference type="SUPFAM" id="SSF53850">
    <property type="entry name" value="Periplasmic binding protein-like II"/>
    <property type="match status" value="1"/>
</dbReference>
<dbReference type="Gene3D" id="3.40.190.10">
    <property type="entry name" value="Periplasmic binding protein-like II"/>
    <property type="match status" value="2"/>
</dbReference>
<evidence type="ECO:0000313" key="4">
    <source>
        <dbReference type="Proteomes" id="UP000422989"/>
    </source>
</evidence>
<keyword evidence="1" id="KW-0732">Signal</keyword>
<dbReference type="Pfam" id="PF09084">
    <property type="entry name" value="NMT1"/>
    <property type="match status" value="1"/>
</dbReference>
<gene>
    <name evidence="3" type="ORF">D7D94_11020</name>
</gene>
<dbReference type="AlphaFoldDB" id="A0A6I6EAJ8"/>
<dbReference type="Proteomes" id="UP000422989">
    <property type="component" value="Chromosome"/>
</dbReference>
<dbReference type="RefSeq" id="WP_156242656.1">
    <property type="nucleotide sequence ID" value="NZ_BAAAZL010000004.1"/>
</dbReference>
<dbReference type="PANTHER" id="PTHR30024:SF42">
    <property type="entry name" value="ALIPHATIC SULFONATES-BINDING PROTEIN-RELATED"/>
    <property type="match status" value="1"/>
</dbReference>
<dbReference type="KEGG" id="moj:D7D94_11020"/>
<feature type="domain" description="SsuA/THI5-like" evidence="2">
    <location>
        <begin position="56"/>
        <end position="244"/>
    </location>
</feature>
<feature type="signal peptide" evidence="1">
    <location>
        <begin position="1"/>
        <end position="27"/>
    </location>
</feature>
<evidence type="ECO:0000259" key="2">
    <source>
        <dbReference type="Pfam" id="PF09084"/>
    </source>
</evidence>
<dbReference type="EMBL" id="CP032550">
    <property type="protein sequence ID" value="QGU28148.1"/>
    <property type="molecule type" value="Genomic_DNA"/>
</dbReference>
<dbReference type="InterPro" id="IPR015168">
    <property type="entry name" value="SsuA/THI5"/>
</dbReference>